<gene>
    <name evidence="2" type="ORF">APZ42_013424</name>
</gene>
<reference evidence="2 3" key="1">
    <citation type="submission" date="2016-03" db="EMBL/GenBank/DDBJ databases">
        <title>EvidentialGene: Evidence-directed Construction of Genes on Genomes.</title>
        <authorList>
            <person name="Gilbert D.G."/>
            <person name="Choi J.-H."/>
            <person name="Mockaitis K."/>
            <person name="Colbourne J."/>
            <person name="Pfrender M."/>
        </authorList>
    </citation>
    <scope>NUCLEOTIDE SEQUENCE [LARGE SCALE GENOMIC DNA]</scope>
    <source>
        <strain evidence="2 3">Xinb3</strain>
        <tissue evidence="2">Complete organism</tissue>
    </source>
</reference>
<dbReference type="AlphaFoldDB" id="A0A162QZ25"/>
<evidence type="ECO:0000256" key="1">
    <source>
        <dbReference type="SAM" id="MobiDB-lite"/>
    </source>
</evidence>
<proteinExistence type="predicted"/>
<comment type="caution">
    <text evidence="2">The sequence shown here is derived from an EMBL/GenBank/DDBJ whole genome shotgun (WGS) entry which is preliminary data.</text>
</comment>
<feature type="region of interest" description="Disordered" evidence="1">
    <location>
        <begin position="1"/>
        <end position="29"/>
    </location>
</feature>
<name>A0A162QZ25_9CRUS</name>
<evidence type="ECO:0000313" key="3">
    <source>
        <dbReference type="Proteomes" id="UP000076858"/>
    </source>
</evidence>
<accession>A0A162QZ25</accession>
<dbReference type="Proteomes" id="UP000076858">
    <property type="component" value="Unassembled WGS sequence"/>
</dbReference>
<evidence type="ECO:0000313" key="2">
    <source>
        <dbReference type="EMBL" id="KZS20083.1"/>
    </source>
</evidence>
<protein>
    <submittedName>
        <fullName evidence="2">Uncharacterized protein</fullName>
    </submittedName>
</protein>
<dbReference type="EMBL" id="LRGB01000248">
    <property type="protein sequence ID" value="KZS20083.1"/>
    <property type="molecule type" value="Genomic_DNA"/>
</dbReference>
<feature type="compositionally biased region" description="Basic and acidic residues" evidence="1">
    <location>
        <begin position="18"/>
        <end position="29"/>
    </location>
</feature>
<organism evidence="2 3">
    <name type="scientific">Daphnia magna</name>
    <dbReference type="NCBI Taxonomy" id="35525"/>
    <lineage>
        <taxon>Eukaryota</taxon>
        <taxon>Metazoa</taxon>
        <taxon>Ecdysozoa</taxon>
        <taxon>Arthropoda</taxon>
        <taxon>Crustacea</taxon>
        <taxon>Branchiopoda</taxon>
        <taxon>Diplostraca</taxon>
        <taxon>Cladocera</taxon>
        <taxon>Anomopoda</taxon>
        <taxon>Daphniidae</taxon>
        <taxon>Daphnia</taxon>
    </lineage>
</organism>
<sequence length="52" mass="5892">MVGNKRDSRRRQGANKNIQDRLKRSDTRSVGRTISSAAEFYSFIQNAFGDGK</sequence>
<keyword evidence="3" id="KW-1185">Reference proteome</keyword>